<evidence type="ECO:0000256" key="3">
    <source>
        <dbReference type="ARBA" id="ARBA00022898"/>
    </source>
</evidence>
<dbReference type="InterPro" id="IPR015421">
    <property type="entry name" value="PyrdxlP-dep_Trfase_major"/>
</dbReference>
<protein>
    <submittedName>
        <fullName evidence="7">Aminotransferase</fullName>
    </submittedName>
</protein>
<dbReference type="PIRSF" id="PIRSF000524">
    <property type="entry name" value="SPT"/>
    <property type="match status" value="1"/>
</dbReference>
<dbReference type="OrthoDB" id="389074at2"/>
<dbReference type="SUPFAM" id="SSF53383">
    <property type="entry name" value="PLP-dependent transferases"/>
    <property type="match status" value="1"/>
</dbReference>
<dbReference type="Pfam" id="PF00266">
    <property type="entry name" value="Aminotran_5"/>
    <property type="match status" value="1"/>
</dbReference>
<evidence type="ECO:0000256" key="2">
    <source>
        <dbReference type="ARBA" id="ARBA00009236"/>
    </source>
</evidence>
<dbReference type="InterPro" id="IPR015424">
    <property type="entry name" value="PyrdxlP-dep_Trfase"/>
</dbReference>
<gene>
    <name evidence="7" type="ORF">DW2_05785</name>
</gene>
<dbReference type="Gene3D" id="3.40.640.10">
    <property type="entry name" value="Type I PLP-dependent aspartate aminotransferase-like (Major domain)"/>
    <property type="match status" value="1"/>
</dbReference>
<comment type="caution">
    <text evidence="7">The sequence shown here is derived from an EMBL/GenBank/DDBJ whole genome shotgun (WGS) entry which is preliminary data.</text>
</comment>
<keyword evidence="8" id="KW-1185">Reference proteome</keyword>
<feature type="binding site" evidence="4">
    <location>
        <position position="354"/>
    </location>
    <ligand>
        <name>substrate</name>
    </ligand>
</feature>
<proteinExistence type="inferred from homology"/>
<dbReference type="PATRIC" id="fig|1317124.6.peg.1180"/>
<evidence type="ECO:0000313" key="8">
    <source>
        <dbReference type="Proteomes" id="UP000028607"/>
    </source>
</evidence>
<dbReference type="AlphaFoldDB" id="A0A085TZG9"/>
<dbReference type="EMBL" id="AQRC01000003">
    <property type="protein sequence ID" value="KFE36116.1"/>
    <property type="molecule type" value="Genomic_DNA"/>
</dbReference>
<keyword evidence="7" id="KW-0032">Aminotransferase</keyword>
<dbReference type="GO" id="GO:0004760">
    <property type="term" value="F:L-serine-pyruvate transaminase activity"/>
    <property type="evidence" value="ECO:0007669"/>
    <property type="project" value="TreeGrafter"/>
</dbReference>
<reference evidence="8" key="1">
    <citation type="submission" date="2013-04" db="EMBL/GenBank/DDBJ databases">
        <title>Thioclava sp. 13D2W-2 Genome Sequencing.</title>
        <authorList>
            <person name="Lai Q."/>
            <person name="Li G."/>
            <person name="Shao Z."/>
        </authorList>
    </citation>
    <scope>NUCLEOTIDE SEQUENCE [LARGE SCALE GENOMIC DNA]</scope>
    <source>
        <strain evidence="8">13D2W-2</strain>
    </source>
</reference>
<dbReference type="PANTHER" id="PTHR21152:SF40">
    <property type="entry name" value="ALANINE--GLYOXYLATE AMINOTRANSFERASE"/>
    <property type="match status" value="1"/>
</dbReference>
<dbReference type="PANTHER" id="PTHR21152">
    <property type="entry name" value="AMINOTRANSFERASE CLASS V"/>
    <property type="match status" value="1"/>
</dbReference>
<evidence type="ECO:0000313" key="7">
    <source>
        <dbReference type="EMBL" id="KFE36116.1"/>
    </source>
</evidence>
<accession>A0A085TZG9</accession>
<dbReference type="eggNOG" id="COG0075">
    <property type="taxonomic scope" value="Bacteria"/>
</dbReference>
<dbReference type="Proteomes" id="UP000028607">
    <property type="component" value="Unassembled WGS sequence"/>
</dbReference>
<dbReference type="RefSeq" id="WP_038144385.1">
    <property type="nucleotide sequence ID" value="NZ_AQRC01000003.1"/>
</dbReference>
<dbReference type="InterPro" id="IPR024169">
    <property type="entry name" value="SP_NH2Trfase/AEP_transaminase"/>
</dbReference>
<comment type="similarity">
    <text evidence="2">Belongs to the class-V pyridoxal-phosphate-dependent aminotransferase family.</text>
</comment>
<dbReference type="InterPro" id="IPR000192">
    <property type="entry name" value="Aminotrans_V_dom"/>
</dbReference>
<comment type="cofactor">
    <cofactor evidence="1 5">
        <name>pyridoxal 5'-phosphate</name>
        <dbReference type="ChEBI" id="CHEBI:597326"/>
    </cofactor>
</comment>
<sequence length="403" mass="42682">MSLAQGRPYLAIPGPSTMPDRVLAAMHRPAPNIYEGEIEEIAARVASNLRRVALSSSHVAIYIANGHGAWEASIANVFSRGDKALGLVTGRFGNIWALSCAAMGVEVERLDFGLKAPADPARVEAALRADPRHEIKAVLLTHVDTATSVRNDVAAVRAAIDAAGHPALLMVDCIASLGCDEFRMDDWGADVMVAASQKGLMTPPGLGFVWFSDRALEANRKADLVTPYWNWQPRAFPELVYQYFGGTSPTHHLFGLDEALKMILEEEGLEHVWTRHATLARAVWAAFETWGKEGDIALNIADPAHRAHSVTAARIGAGGAQRLRGWLETQAGVTLGIGLGMAEPGTPEAGDFLRVAHMGHVNAHMTLGALATMEAGMQALAIPHGQGGLAAAAAAVARGAGQA</sequence>
<name>A0A085TZG9_9RHOB</name>
<feature type="modified residue" description="N6-(pyridoxal phosphate)lysine" evidence="5">
    <location>
        <position position="198"/>
    </location>
</feature>
<dbReference type="GO" id="GO:0008453">
    <property type="term" value="F:alanine-glyoxylate transaminase activity"/>
    <property type="evidence" value="ECO:0007669"/>
    <property type="project" value="TreeGrafter"/>
</dbReference>
<evidence type="ECO:0000256" key="5">
    <source>
        <dbReference type="PIRSR" id="PIRSR000524-50"/>
    </source>
</evidence>
<reference evidence="7 8" key="2">
    <citation type="journal article" date="2015" name="Antonie Van Leeuwenhoek">
        <title>Thioclava indica sp. nov., isolated from surface seawater of the Indian Ocean.</title>
        <authorList>
            <person name="Liu Y."/>
            <person name="Lai Q."/>
            <person name="Du J."/>
            <person name="Xu H."/>
            <person name="Jiang L."/>
            <person name="Shao Z."/>
        </authorList>
    </citation>
    <scope>NUCLEOTIDE SEQUENCE [LARGE SCALE GENOMIC DNA]</scope>
    <source>
        <strain evidence="7 8">13D2W-2</strain>
    </source>
</reference>
<keyword evidence="3 5" id="KW-0663">Pyridoxal phosphate</keyword>
<dbReference type="Gene3D" id="3.90.1150.10">
    <property type="entry name" value="Aspartate Aminotransferase, domain 1"/>
    <property type="match status" value="1"/>
</dbReference>
<dbReference type="InterPro" id="IPR015422">
    <property type="entry name" value="PyrdxlP-dep_Trfase_small"/>
</dbReference>
<dbReference type="GO" id="GO:0019265">
    <property type="term" value="P:glycine biosynthetic process, by transamination of glyoxylate"/>
    <property type="evidence" value="ECO:0007669"/>
    <property type="project" value="TreeGrafter"/>
</dbReference>
<evidence type="ECO:0000256" key="4">
    <source>
        <dbReference type="PIRSR" id="PIRSR000524-1"/>
    </source>
</evidence>
<organism evidence="7 8">
    <name type="scientific">Thioclava atlantica</name>
    <dbReference type="NCBI Taxonomy" id="1317124"/>
    <lineage>
        <taxon>Bacteria</taxon>
        <taxon>Pseudomonadati</taxon>
        <taxon>Pseudomonadota</taxon>
        <taxon>Alphaproteobacteria</taxon>
        <taxon>Rhodobacterales</taxon>
        <taxon>Paracoccaceae</taxon>
        <taxon>Thioclava</taxon>
    </lineage>
</organism>
<evidence type="ECO:0000256" key="1">
    <source>
        <dbReference type="ARBA" id="ARBA00001933"/>
    </source>
</evidence>
<keyword evidence="7" id="KW-0808">Transferase</keyword>
<dbReference type="STRING" id="1317124.DW2_05785"/>
<evidence type="ECO:0000259" key="6">
    <source>
        <dbReference type="Pfam" id="PF00266"/>
    </source>
</evidence>
<feature type="domain" description="Aminotransferase class V" evidence="6">
    <location>
        <begin position="58"/>
        <end position="343"/>
    </location>
</feature>